<dbReference type="InterPro" id="IPR050527">
    <property type="entry name" value="Snail/Krueppel_Znf"/>
</dbReference>
<keyword evidence="1" id="KW-0479">Metal-binding</keyword>
<evidence type="ECO:0000256" key="7">
    <source>
        <dbReference type="PROSITE-ProRule" id="PRU00042"/>
    </source>
</evidence>
<keyword evidence="5" id="KW-0539">Nucleus</keyword>
<feature type="region of interest" description="Disordered" evidence="8">
    <location>
        <begin position="365"/>
        <end position="391"/>
    </location>
</feature>
<dbReference type="AlphaFoldDB" id="A0AAV8VP46"/>
<feature type="domain" description="C2H2-type" evidence="9">
    <location>
        <begin position="41"/>
        <end position="68"/>
    </location>
</feature>
<dbReference type="Proteomes" id="UP001159042">
    <property type="component" value="Unassembled WGS sequence"/>
</dbReference>
<feature type="compositionally biased region" description="Basic and acidic residues" evidence="8">
    <location>
        <begin position="367"/>
        <end position="383"/>
    </location>
</feature>
<keyword evidence="11" id="KW-1185">Reference proteome</keyword>
<dbReference type="PANTHER" id="PTHR24388">
    <property type="entry name" value="ZINC FINGER PROTEIN"/>
    <property type="match status" value="1"/>
</dbReference>
<organism evidence="10 11">
    <name type="scientific">Exocentrus adspersus</name>
    <dbReference type="NCBI Taxonomy" id="1586481"/>
    <lineage>
        <taxon>Eukaryota</taxon>
        <taxon>Metazoa</taxon>
        <taxon>Ecdysozoa</taxon>
        <taxon>Arthropoda</taxon>
        <taxon>Hexapoda</taxon>
        <taxon>Insecta</taxon>
        <taxon>Pterygota</taxon>
        <taxon>Neoptera</taxon>
        <taxon>Endopterygota</taxon>
        <taxon>Coleoptera</taxon>
        <taxon>Polyphaga</taxon>
        <taxon>Cucujiformia</taxon>
        <taxon>Chrysomeloidea</taxon>
        <taxon>Cerambycidae</taxon>
        <taxon>Lamiinae</taxon>
        <taxon>Acanthocinini</taxon>
        <taxon>Exocentrus</taxon>
    </lineage>
</organism>
<gene>
    <name evidence="10" type="ORF">NQ315_010886</name>
</gene>
<evidence type="ECO:0000256" key="6">
    <source>
        <dbReference type="ARBA" id="ARBA00037948"/>
    </source>
</evidence>
<dbReference type="SUPFAM" id="SSF57667">
    <property type="entry name" value="beta-beta-alpha zinc fingers"/>
    <property type="match status" value="2"/>
</dbReference>
<comment type="caution">
    <text evidence="10">The sequence shown here is derived from an EMBL/GenBank/DDBJ whole genome shotgun (WGS) entry which is preliminary data.</text>
</comment>
<dbReference type="PROSITE" id="PS50157">
    <property type="entry name" value="ZINC_FINGER_C2H2_2"/>
    <property type="match status" value="4"/>
</dbReference>
<sequence length="455" mass="53079">MEIEHVAIKSEPQDEDSCKIIEDEVEIKEEELADFTNEAPYKCGICGHRTITDVLLKVHMKLHLVKRQHKCNICSQTFSFVTELNSHILTHTEEKNSYHCEVCGRDCFTEEDLHKHYRVHTKEKPFKCKLCFRAFSDDSYLRIHERSHHGEDYLKEAMKKGGTFVSPSVVENVNKDSSSGQVSVLRPLAAKRRFKNDPNLPLNNEEKLMLLRFVAELGLNKKYLKLEQIKTYLKNGWTKMVAMFAECNYDRNTEKLTRTYFHLKNQAKAHIERFYKLKKPFEPSRIDYMFVKLCPIDFHIPGVDLQQILEDSKKFGVNICLEDKRAECALLSDDDAGKKNNAPLSQNSTNGVPEPILLNLLSSKKRHSEDQEGTSHKIRKTENGEVASGSSSSISTLKLKYLAEEEKRREHLYMLDLQHRQHLFEIDKKHKEEIYKKELEIKDLELELLRQKLQK</sequence>
<dbReference type="PROSITE" id="PS00028">
    <property type="entry name" value="ZINC_FINGER_C2H2_1"/>
    <property type="match status" value="3"/>
</dbReference>
<dbReference type="SMART" id="SM00355">
    <property type="entry name" value="ZnF_C2H2"/>
    <property type="match status" value="4"/>
</dbReference>
<dbReference type="Pfam" id="PF00096">
    <property type="entry name" value="zf-C2H2"/>
    <property type="match status" value="2"/>
</dbReference>
<evidence type="ECO:0000256" key="3">
    <source>
        <dbReference type="ARBA" id="ARBA00022771"/>
    </source>
</evidence>
<protein>
    <recommendedName>
        <fullName evidence="9">C2H2-type domain-containing protein</fullName>
    </recommendedName>
</protein>
<comment type="similarity">
    <text evidence="6">Belongs to the snail C2H2-type zinc-finger protein family.</text>
</comment>
<evidence type="ECO:0000313" key="10">
    <source>
        <dbReference type="EMBL" id="KAJ8916018.1"/>
    </source>
</evidence>
<keyword evidence="3 7" id="KW-0863">Zinc-finger</keyword>
<dbReference type="EMBL" id="JANEYG010000046">
    <property type="protein sequence ID" value="KAJ8916018.1"/>
    <property type="molecule type" value="Genomic_DNA"/>
</dbReference>
<dbReference type="Gene3D" id="3.30.160.60">
    <property type="entry name" value="Classic Zinc Finger"/>
    <property type="match status" value="3"/>
</dbReference>
<feature type="domain" description="C2H2-type" evidence="9">
    <location>
        <begin position="98"/>
        <end position="125"/>
    </location>
</feature>
<keyword evidence="2" id="KW-0677">Repeat</keyword>
<dbReference type="InterPro" id="IPR013087">
    <property type="entry name" value="Znf_C2H2_type"/>
</dbReference>
<keyword evidence="4" id="KW-0862">Zinc</keyword>
<evidence type="ECO:0000256" key="4">
    <source>
        <dbReference type="ARBA" id="ARBA00022833"/>
    </source>
</evidence>
<evidence type="ECO:0000256" key="2">
    <source>
        <dbReference type="ARBA" id="ARBA00022737"/>
    </source>
</evidence>
<dbReference type="PANTHER" id="PTHR24388:SF104">
    <property type="entry name" value="AT-RICH BINDING PROTEIN-RELATED"/>
    <property type="match status" value="1"/>
</dbReference>
<dbReference type="GO" id="GO:0008270">
    <property type="term" value="F:zinc ion binding"/>
    <property type="evidence" value="ECO:0007669"/>
    <property type="project" value="UniProtKB-KW"/>
</dbReference>
<evidence type="ECO:0000259" key="9">
    <source>
        <dbReference type="PROSITE" id="PS50157"/>
    </source>
</evidence>
<dbReference type="GO" id="GO:0000978">
    <property type="term" value="F:RNA polymerase II cis-regulatory region sequence-specific DNA binding"/>
    <property type="evidence" value="ECO:0007669"/>
    <property type="project" value="TreeGrafter"/>
</dbReference>
<evidence type="ECO:0000256" key="8">
    <source>
        <dbReference type="SAM" id="MobiDB-lite"/>
    </source>
</evidence>
<dbReference type="FunFam" id="3.30.160.60:FF:002343">
    <property type="entry name" value="Zinc finger protein 33A"/>
    <property type="match status" value="1"/>
</dbReference>
<feature type="domain" description="C2H2-type" evidence="9">
    <location>
        <begin position="69"/>
        <end position="96"/>
    </location>
</feature>
<dbReference type="FunFam" id="3.30.160.60:FF:000446">
    <property type="entry name" value="Zinc finger protein"/>
    <property type="match status" value="1"/>
</dbReference>
<dbReference type="GO" id="GO:0005634">
    <property type="term" value="C:nucleus"/>
    <property type="evidence" value="ECO:0007669"/>
    <property type="project" value="UniProtKB-ARBA"/>
</dbReference>
<proteinExistence type="inferred from homology"/>
<dbReference type="GO" id="GO:0000981">
    <property type="term" value="F:DNA-binding transcription factor activity, RNA polymerase II-specific"/>
    <property type="evidence" value="ECO:0007669"/>
    <property type="project" value="TreeGrafter"/>
</dbReference>
<accession>A0AAV8VP46</accession>
<evidence type="ECO:0000313" key="11">
    <source>
        <dbReference type="Proteomes" id="UP001159042"/>
    </source>
</evidence>
<evidence type="ECO:0000256" key="5">
    <source>
        <dbReference type="ARBA" id="ARBA00023242"/>
    </source>
</evidence>
<reference evidence="10 11" key="1">
    <citation type="journal article" date="2023" name="Insect Mol. Biol.">
        <title>Genome sequencing provides insights into the evolution of gene families encoding plant cell wall-degrading enzymes in longhorned beetles.</title>
        <authorList>
            <person name="Shin N.R."/>
            <person name="Okamura Y."/>
            <person name="Kirsch R."/>
            <person name="Pauchet Y."/>
        </authorList>
    </citation>
    <scope>NUCLEOTIDE SEQUENCE [LARGE SCALE GENOMIC DNA]</scope>
    <source>
        <strain evidence="10">EAD_L_NR</strain>
    </source>
</reference>
<dbReference type="InterPro" id="IPR036236">
    <property type="entry name" value="Znf_C2H2_sf"/>
</dbReference>
<name>A0AAV8VP46_9CUCU</name>
<feature type="domain" description="C2H2-type" evidence="9">
    <location>
        <begin position="126"/>
        <end position="153"/>
    </location>
</feature>
<evidence type="ECO:0000256" key="1">
    <source>
        <dbReference type="ARBA" id="ARBA00022723"/>
    </source>
</evidence>